<dbReference type="SUPFAM" id="SSF53067">
    <property type="entry name" value="Actin-like ATPase domain"/>
    <property type="match status" value="2"/>
</dbReference>
<feature type="compositionally biased region" description="Basic and acidic residues" evidence="5">
    <location>
        <begin position="955"/>
        <end position="975"/>
    </location>
</feature>
<dbReference type="Proteomes" id="UP001305647">
    <property type="component" value="Unassembled WGS sequence"/>
</dbReference>
<feature type="compositionally biased region" description="Low complexity" evidence="5">
    <location>
        <begin position="637"/>
        <end position="663"/>
    </location>
</feature>
<dbReference type="InterPro" id="IPR029048">
    <property type="entry name" value="HSP70_C_sf"/>
</dbReference>
<protein>
    <submittedName>
        <fullName evidence="7">Actin-like ATPase domain-containing protein</fullName>
    </submittedName>
</protein>
<feature type="compositionally biased region" description="Acidic residues" evidence="5">
    <location>
        <begin position="627"/>
        <end position="636"/>
    </location>
</feature>
<dbReference type="FunFam" id="1.20.1270.10:FF:000002">
    <property type="entry name" value="Heat shock 70 kDa protein 4"/>
    <property type="match status" value="1"/>
</dbReference>
<dbReference type="Gene3D" id="2.60.34.10">
    <property type="entry name" value="Substrate Binding Domain Of DNAk, Chain A, domain 1"/>
    <property type="match status" value="1"/>
</dbReference>
<reference evidence="7" key="2">
    <citation type="submission" date="2023-05" db="EMBL/GenBank/DDBJ databases">
        <authorList>
            <consortium name="Lawrence Berkeley National Laboratory"/>
            <person name="Steindorff A."/>
            <person name="Hensen N."/>
            <person name="Bonometti L."/>
            <person name="Westerberg I."/>
            <person name="Brannstrom I.O."/>
            <person name="Guillou S."/>
            <person name="Cros-Aarteil S."/>
            <person name="Calhoun S."/>
            <person name="Haridas S."/>
            <person name="Kuo A."/>
            <person name="Mondo S."/>
            <person name="Pangilinan J."/>
            <person name="Riley R."/>
            <person name="Labutti K."/>
            <person name="Andreopoulos B."/>
            <person name="Lipzen A."/>
            <person name="Chen C."/>
            <person name="Yanf M."/>
            <person name="Daum C."/>
            <person name="Ng V."/>
            <person name="Clum A."/>
            <person name="Ohm R."/>
            <person name="Martin F."/>
            <person name="Silar P."/>
            <person name="Natvig D."/>
            <person name="Lalanne C."/>
            <person name="Gautier V."/>
            <person name="Ament-Velasquez S.L."/>
            <person name="Kruys A."/>
            <person name="Hutchinson M.I."/>
            <person name="Powell A.J."/>
            <person name="Barry K."/>
            <person name="Miller A.N."/>
            <person name="Grigoriev I.V."/>
            <person name="Debuchy R."/>
            <person name="Gladieux P."/>
            <person name="Thoren M.H."/>
            <person name="Johannesson H."/>
        </authorList>
    </citation>
    <scope>NUCLEOTIDE SEQUENCE</scope>
    <source>
        <strain evidence="7">CBS 757.83</strain>
    </source>
</reference>
<dbReference type="Gene3D" id="3.30.420.40">
    <property type="match status" value="2"/>
</dbReference>
<dbReference type="InterPro" id="IPR013126">
    <property type="entry name" value="Hsp_70_fam"/>
</dbReference>
<feature type="region of interest" description="Disordered" evidence="5">
    <location>
        <begin position="828"/>
        <end position="889"/>
    </location>
</feature>
<name>A0AAN6T2A0_9PEZI</name>
<dbReference type="GO" id="GO:0030968">
    <property type="term" value="P:endoplasmic reticulum unfolded protein response"/>
    <property type="evidence" value="ECO:0007669"/>
    <property type="project" value="TreeGrafter"/>
</dbReference>
<dbReference type="CDD" id="cd10230">
    <property type="entry name" value="ASKHA_NBD_HSP70_HYOU1"/>
    <property type="match status" value="1"/>
</dbReference>
<keyword evidence="2" id="KW-0256">Endoplasmic reticulum</keyword>
<dbReference type="PANTHER" id="PTHR45639">
    <property type="entry name" value="HSC70CB, ISOFORM G-RELATED"/>
    <property type="match status" value="1"/>
</dbReference>
<keyword evidence="3" id="KW-0067">ATP-binding</keyword>
<dbReference type="Pfam" id="PF00012">
    <property type="entry name" value="HSP70"/>
    <property type="match status" value="1"/>
</dbReference>
<evidence type="ECO:0000256" key="3">
    <source>
        <dbReference type="ARBA" id="ARBA00022840"/>
    </source>
</evidence>
<dbReference type="SUPFAM" id="SSF100934">
    <property type="entry name" value="Heat shock protein 70kD (HSP70), C-terminal subdomain"/>
    <property type="match status" value="1"/>
</dbReference>
<evidence type="ECO:0000256" key="6">
    <source>
        <dbReference type="SAM" id="SignalP"/>
    </source>
</evidence>
<accession>A0AAN6T2A0</accession>
<organism evidence="7 8">
    <name type="scientific">Parathielavia hyrcaniae</name>
    <dbReference type="NCBI Taxonomy" id="113614"/>
    <lineage>
        <taxon>Eukaryota</taxon>
        <taxon>Fungi</taxon>
        <taxon>Dikarya</taxon>
        <taxon>Ascomycota</taxon>
        <taxon>Pezizomycotina</taxon>
        <taxon>Sordariomycetes</taxon>
        <taxon>Sordariomycetidae</taxon>
        <taxon>Sordariales</taxon>
        <taxon>Chaetomiaceae</taxon>
        <taxon>Parathielavia</taxon>
    </lineage>
</organism>
<evidence type="ECO:0000256" key="1">
    <source>
        <dbReference type="ARBA" id="ARBA00022741"/>
    </source>
</evidence>
<dbReference type="GO" id="GO:0034663">
    <property type="term" value="C:endoplasmic reticulum chaperone complex"/>
    <property type="evidence" value="ECO:0007669"/>
    <property type="project" value="TreeGrafter"/>
</dbReference>
<dbReference type="AlphaFoldDB" id="A0AAN6T2A0"/>
<comment type="caution">
    <text evidence="7">The sequence shown here is derived from an EMBL/GenBank/DDBJ whole genome shotgun (WGS) entry which is preliminary data.</text>
</comment>
<proteinExistence type="predicted"/>
<feature type="chain" id="PRO_5042950451" evidence="6">
    <location>
        <begin position="30"/>
        <end position="1053"/>
    </location>
</feature>
<dbReference type="FunFam" id="3.90.640.10:FF:000039">
    <property type="entry name" value="Hsp70 family chaperone Lhs1/Orp150"/>
    <property type="match status" value="1"/>
</dbReference>
<dbReference type="GO" id="GO:0005524">
    <property type="term" value="F:ATP binding"/>
    <property type="evidence" value="ECO:0007669"/>
    <property type="project" value="UniProtKB-KW"/>
</dbReference>
<feature type="compositionally biased region" description="Low complexity" evidence="5">
    <location>
        <begin position="869"/>
        <end position="878"/>
    </location>
</feature>
<dbReference type="InterPro" id="IPR029047">
    <property type="entry name" value="HSP70_peptide-bd_sf"/>
</dbReference>
<dbReference type="EMBL" id="MU863631">
    <property type="protein sequence ID" value="KAK4102475.1"/>
    <property type="molecule type" value="Genomic_DNA"/>
</dbReference>
<gene>
    <name evidence="7" type="ORF">N658DRAFT_495185</name>
</gene>
<evidence type="ECO:0000313" key="8">
    <source>
        <dbReference type="Proteomes" id="UP001305647"/>
    </source>
</evidence>
<dbReference type="Gene3D" id="1.20.1270.10">
    <property type="match status" value="1"/>
</dbReference>
<keyword evidence="8" id="KW-1185">Reference proteome</keyword>
<dbReference type="GO" id="GO:0140662">
    <property type="term" value="F:ATP-dependent protein folding chaperone"/>
    <property type="evidence" value="ECO:0007669"/>
    <property type="project" value="InterPro"/>
</dbReference>
<feature type="compositionally biased region" description="Basic and acidic residues" evidence="5">
    <location>
        <begin position="616"/>
        <end position="626"/>
    </location>
</feature>
<feature type="region of interest" description="Disordered" evidence="5">
    <location>
        <begin position="616"/>
        <end position="670"/>
    </location>
</feature>
<feature type="region of interest" description="Disordered" evidence="5">
    <location>
        <begin position="951"/>
        <end position="1053"/>
    </location>
</feature>
<dbReference type="PRINTS" id="PR00301">
    <property type="entry name" value="HEATSHOCK70"/>
</dbReference>
<feature type="signal peptide" evidence="6">
    <location>
        <begin position="1"/>
        <end position="29"/>
    </location>
</feature>
<keyword evidence="4" id="KW-0143">Chaperone</keyword>
<evidence type="ECO:0000256" key="4">
    <source>
        <dbReference type="ARBA" id="ARBA00023186"/>
    </source>
</evidence>
<dbReference type="Gene3D" id="3.30.30.30">
    <property type="match status" value="1"/>
</dbReference>
<reference evidence="7" key="1">
    <citation type="journal article" date="2023" name="Mol. Phylogenet. Evol.">
        <title>Genome-scale phylogeny and comparative genomics of the fungal order Sordariales.</title>
        <authorList>
            <person name="Hensen N."/>
            <person name="Bonometti L."/>
            <person name="Westerberg I."/>
            <person name="Brannstrom I.O."/>
            <person name="Guillou S."/>
            <person name="Cros-Aarteil S."/>
            <person name="Calhoun S."/>
            <person name="Haridas S."/>
            <person name="Kuo A."/>
            <person name="Mondo S."/>
            <person name="Pangilinan J."/>
            <person name="Riley R."/>
            <person name="LaButti K."/>
            <person name="Andreopoulos B."/>
            <person name="Lipzen A."/>
            <person name="Chen C."/>
            <person name="Yan M."/>
            <person name="Daum C."/>
            <person name="Ng V."/>
            <person name="Clum A."/>
            <person name="Steindorff A."/>
            <person name="Ohm R.A."/>
            <person name="Martin F."/>
            <person name="Silar P."/>
            <person name="Natvig D.O."/>
            <person name="Lalanne C."/>
            <person name="Gautier V."/>
            <person name="Ament-Velasquez S.L."/>
            <person name="Kruys A."/>
            <person name="Hutchinson M.I."/>
            <person name="Powell A.J."/>
            <person name="Barry K."/>
            <person name="Miller A.N."/>
            <person name="Grigoriev I.V."/>
            <person name="Debuchy R."/>
            <person name="Gladieux P."/>
            <person name="Hiltunen Thoren M."/>
            <person name="Johannesson H."/>
        </authorList>
    </citation>
    <scope>NUCLEOTIDE SEQUENCE</scope>
    <source>
        <strain evidence="7">CBS 757.83</strain>
    </source>
</reference>
<dbReference type="PANTHER" id="PTHR45639:SF3">
    <property type="entry name" value="HYPOXIA UP-REGULATED PROTEIN 1"/>
    <property type="match status" value="1"/>
</dbReference>
<evidence type="ECO:0000313" key="7">
    <source>
        <dbReference type="EMBL" id="KAK4102475.1"/>
    </source>
</evidence>
<keyword evidence="1" id="KW-0547">Nucleotide-binding</keyword>
<keyword evidence="6" id="KW-0732">Signal</keyword>
<evidence type="ECO:0000256" key="2">
    <source>
        <dbReference type="ARBA" id="ARBA00022824"/>
    </source>
</evidence>
<feature type="compositionally biased region" description="Basic and acidic residues" evidence="5">
    <location>
        <begin position="1018"/>
        <end position="1053"/>
    </location>
</feature>
<evidence type="ECO:0000256" key="5">
    <source>
        <dbReference type="SAM" id="MobiDB-lite"/>
    </source>
</evidence>
<dbReference type="Gene3D" id="3.90.640.10">
    <property type="entry name" value="Actin, Chain A, domain 4"/>
    <property type="match status" value="1"/>
</dbReference>
<sequence>MAQPTRPFLTPLARLLAVLLLLVTPHALAASAVVGIDLGTEYIKAALVKPGIPLEIVLTKDSRRKEVSAVVFKPSPNGPAAHTSKKAGSNDGPLFFPERAYGSDAMALAPRFPGDVYPNLKSLLGLPVDRDEVREYASRHPALSLIGHRVKGTAAFKSGGAFGEAEEAWLVEELLAMELAAIRGNAEALAGSGSSVRSAVLTVPGFYTVEEKRAVQLAAELAGLKVLSLISDGLAVAVHYATSRQFPNVIEGGKPEYHMVFDMGAGSTKATVLRFQSRTVKDVGKFNKTVQEVQMVGSGWDRTLGGDALNYLIVDDMVAQFAASPKAKSAGVEADAVMSHGRTIAKLTKEAERVRHVLSANQNTQASFEGLYDDVDFKYKISRAEFEDMAITHAERVGVAVQNALTASGIELKELDSVILHGGASRTPFVQKQLERVLGGADKIRTNVNSDEAAVFGAGFRAAELSPSFRVKEIRVGEAAAYPIGMKWKTDEGKEKQQRLWTATSYLAAPAKEVTFTNQDDFSVAFYQSVPAPGSDAGPVDAEIKTLTTKNLTASVAELVEKHKCDKADIKLKMGARLASDNGEVDVTKVTVECEAETTEKEGFVDGVKNLFGFGKKEQQPLKDGESSSEEAEAETETSSSTVEGSTTSTSTSSASAASASESADSKAGTKKTHLVVIPVQFTLEKTGVPQLSKADLTAIKDRLKAFEASDRARRQREETLNQLEAYTYQVPELIGKEAFIAHSTAEERASLEKKNSDASEWLYGDGADASKEDFKAKLKELKAIVDPVQKRIDEAAKRPELVKNLQDALKSTKDFVADIKKKIAEHEAFQSSKSASSSSSTTDGETSTTTPPSSSASDFDGLEDEETTTTTTAAPTAMEDIDKIRGPVPPLYTVEDLRESDEAYASISAWLEEKLAAQEKLGATDDPVLLVKDLADRRERLDKVGMELAMKGVRNFEKNKKKDGSNKDNKEGNGKKKAKTKGSGGGSGTKTATGKPAQQTIKLGEDGKMPSQEELDELLREFMKEGEGGETEGKKSEEQQEQQEKKEGHDEL</sequence>
<dbReference type="InterPro" id="IPR043129">
    <property type="entry name" value="ATPase_NBD"/>
</dbReference>
<feature type="compositionally biased region" description="Low complexity" evidence="5">
    <location>
        <begin position="832"/>
        <end position="859"/>
    </location>
</feature>